<evidence type="ECO:0000256" key="1">
    <source>
        <dbReference type="ARBA" id="ARBA00007953"/>
    </source>
</evidence>
<name>A0ABT4IHG9_9EURY</name>
<evidence type="ECO:0000256" key="3">
    <source>
        <dbReference type="ARBA" id="ARBA00023235"/>
    </source>
</evidence>
<dbReference type="PROSITE" id="PS01268">
    <property type="entry name" value="UPF0024"/>
    <property type="match status" value="1"/>
</dbReference>
<dbReference type="InterPro" id="IPR020119">
    <property type="entry name" value="PsdUridine_synth_TruD_CS"/>
</dbReference>
<feature type="active site" description="Nucleophile" evidence="4">
    <location>
        <position position="87"/>
    </location>
</feature>
<reference evidence="6" key="1">
    <citation type="submission" date="2022-12" db="EMBL/GenBank/DDBJ databases">
        <title>Isolation and characterisation of novel Methanocorpusculum spp. from native Australian herbivores indicates the genus is ancestrally host-associated.</title>
        <authorList>
            <person name="Volmer J.G."/>
            <person name="Soo R.M."/>
            <person name="Evans P.N."/>
            <person name="Hoedt E.C."/>
            <person name="Astorga Alsina A.L."/>
            <person name="Woodcroft B.J."/>
            <person name="Tyson G.W."/>
            <person name="Hugenholtz P."/>
            <person name="Morrison M."/>
        </authorList>
    </citation>
    <scope>NUCLEOTIDE SEQUENCE</scope>
    <source>
        <strain evidence="6">MG</strain>
    </source>
</reference>
<evidence type="ECO:0000313" key="6">
    <source>
        <dbReference type="EMBL" id="MCZ0861001.1"/>
    </source>
</evidence>
<sequence length="423" mass="46363">MKPSTHPLEQSLGMNYYATDTQGIGGVLRSTPQDFIVEELPVTFTGTGPYLIAKLTKTSWEHQHAMREIAKRLAISPKRLGWGGTKDRNAVTTQYISLYDITEDDLAKVSLKDIVLEPVTHHQFNLGLGSLEGNRFAITLRNCESEGLAERTAAITADILSSGIPNYYGIQRFGALKPVTHRVGLHILRGEYEDAVKIYVGDAFPHESDEVKAARTAFAETGDAKAALHDLPAKLSYERIMLDSLAKHPGEYGAALQAMPPKLLSMFVSAYQSWLFNMALSARCAAGVPLADAAEGEHLIFTNDRIDTVTEKNLPTARQHMKRGRCAVAAWMPGATLPVTPGPMEKEMFALMEKDSVSMQSFADASAFTGTNFDGAHRKIVLRTEVASEISGTDVTLRFVLPPGHYATTVCREYMQGSPEQMV</sequence>
<dbReference type="Proteomes" id="UP001141422">
    <property type="component" value="Unassembled WGS sequence"/>
</dbReference>
<dbReference type="PANTHER" id="PTHR13326">
    <property type="entry name" value="TRNA PSEUDOURIDINE SYNTHASE D"/>
    <property type="match status" value="1"/>
</dbReference>
<dbReference type="SUPFAM" id="SSF55120">
    <property type="entry name" value="Pseudouridine synthase"/>
    <property type="match status" value="1"/>
</dbReference>
<keyword evidence="3 4" id="KW-0413">Isomerase</keyword>
<dbReference type="PROSITE" id="PS50984">
    <property type="entry name" value="TRUD"/>
    <property type="match status" value="1"/>
</dbReference>
<dbReference type="GO" id="GO:0160150">
    <property type="term" value="F:tRNA pseudouridine(13) synthase activity"/>
    <property type="evidence" value="ECO:0007669"/>
    <property type="project" value="UniProtKB-EC"/>
</dbReference>
<dbReference type="InterPro" id="IPR011760">
    <property type="entry name" value="PsdUridine_synth_TruD_insert"/>
</dbReference>
<proteinExistence type="inferred from homology"/>
<comment type="function">
    <text evidence="4">Could be responsible for synthesis of pseudouridine from uracil-13 in transfer RNAs.</text>
</comment>
<dbReference type="HAMAP" id="MF_01082">
    <property type="entry name" value="TruD"/>
    <property type="match status" value="1"/>
</dbReference>
<dbReference type="Gene3D" id="1.10.1510.30">
    <property type="match status" value="1"/>
</dbReference>
<dbReference type="InterPro" id="IPR042214">
    <property type="entry name" value="TruD_catalytic"/>
</dbReference>
<keyword evidence="7" id="KW-1185">Reference proteome</keyword>
<dbReference type="Gene3D" id="3.30.2350.20">
    <property type="entry name" value="TruD, catalytic domain"/>
    <property type="match status" value="1"/>
</dbReference>
<comment type="similarity">
    <text evidence="1 4">Belongs to the pseudouridine synthase TruD family.</text>
</comment>
<dbReference type="Gene3D" id="3.30.70.3160">
    <property type="match status" value="1"/>
</dbReference>
<dbReference type="PANTHER" id="PTHR13326:SF21">
    <property type="entry name" value="PSEUDOURIDYLATE SYNTHASE PUS7L"/>
    <property type="match status" value="1"/>
</dbReference>
<protein>
    <recommendedName>
        <fullName evidence="4">Probable tRNA pseudouridine synthase D</fullName>
        <ecNumber evidence="4">5.4.99.27</ecNumber>
    </recommendedName>
    <alternativeName>
        <fullName evidence="4">tRNA pseudouridine(13) synthase</fullName>
    </alternativeName>
    <alternativeName>
        <fullName evidence="4">tRNA pseudouridylate synthase D</fullName>
    </alternativeName>
    <alternativeName>
        <fullName evidence="4">tRNA-uridine isomerase D</fullName>
    </alternativeName>
</protein>
<comment type="catalytic activity">
    <reaction evidence="4">
        <text>uridine(13) in tRNA = pseudouridine(13) in tRNA</text>
        <dbReference type="Rhea" id="RHEA:42540"/>
        <dbReference type="Rhea" id="RHEA-COMP:10105"/>
        <dbReference type="Rhea" id="RHEA-COMP:10106"/>
        <dbReference type="ChEBI" id="CHEBI:65314"/>
        <dbReference type="ChEBI" id="CHEBI:65315"/>
        <dbReference type="EC" id="5.4.99.27"/>
    </reaction>
</comment>
<accession>A0ABT4IHG9</accession>
<comment type="caution">
    <text evidence="6">The sequence shown here is derived from an EMBL/GenBank/DDBJ whole genome shotgun (WGS) entry which is preliminary data.</text>
</comment>
<gene>
    <name evidence="4 6" type="primary">truD</name>
    <name evidence="6" type="ORF">O0S10_07150</name>
</gene>
<dbReference type="PIRSF" id="PIRSF037016">
    <property type="entry name" value="Pseudouridin_synth_euk_prd"/>
    <property type="match status" value="1"/>
</dbReference>
<keyword evidence="2 4" id="KW-0819">tRNA processing</keyword>
<evidence type="ECO:0000259" key="5">
    <source>
        <dbReference type="PROSITE" id="PS50984"/>
    </source>
</evidence>
<dbReference type="NCBIfam" id="TIGR00094">
    <property type="entry name" value="tRNA_TruD_broad"/>
    <property type="match status" value="1"/>
</dbReference>
<feature type="domain" description="TRUD" evidence="5">
    <location>
        <begin position="163"/>
        <end position="383"/>
    </location>
</feature>
<dbReference type="EMBL" id="JAPTGB010000014">
    <property type="protein sequence ID" value="MCZ0861001.1"/>
    <property type="molecule type" value="Genomic_DNA"/>
</dbReference>
<dbReference type="InterPro" id="IPR020103">
    <property type="entry name" value="PsdUridine_synth_cat_dom_sf"/>
</dbReference>
<dbReference type="RefSeq" id="WP_268925197.1">
    <property type="nucleotide sequence ID" value="NZ_JAPTGB010000014.1"/>
</dbReference>
<dbReference type="InterPro" id="IPR001656">
    <property type="entry name" value="PsdUridine_synth_TruD"/>
</dbReference>
<dbReference type="Pfam" id="PF01142">
    <property type="entry name" value="TruD"/>
    <property type="match status" value="1"/>
</dbReference>
<organism evidence="6 7">
    <name type="scientific">Methanocorpusculum petauri</name>
    <dbReference type="NCBI Taxonomy" id="3002863"/>
    <lineage>
        <taxon>Archaea</taxon>
        <taxon>Methanobacteriati</taxon>
        <taxon>Methanobacteriota</taxon>
        <taxon>Stenosarchaea group</taxon>
        <taxon>Methanomicrobia</taxon>
        <taxon>Methanomicrobiales</taxon>
        <taxon>Methanocorpusculaceae</taxon>
        <taxon>Methanocorpusculum</taxon>
    </lineage>
</organism>
<evidence type="ECO:0000313" key="7">
    <source>
        <dbReference type="Proteomes" id="UP001141422"/>
    </source>
</evidence>
<evidence type="ECO:0000256" key="4">
    <source>
        <dbReference type="HAMAP-Rule" id="MF_01082"/>
    </source>
</evidence>
<evidence type="ECO:0000256" key="2">
    <source>
        <dbReference type="ARBA" id="ARBA00022694"/>
    </source>
</evidence>
<dbReference type="EC" id="5.4.99.27" evidence="4"/>